<dbReference type="SMART" id="SM00741">
    <property type="entry name" value="SapB"/>
    <property type="match status" value="4"/>
</dbReference>
<organism evidence="7 8">
    <name type="scientific">Tetracentron sinense</name>
    <name type="common">Spur-leaf</name>
    <dbReference type="NCBI Taxonomy" id="13715"/>
    <lineage>
        <taxon>Eukaryota</taxon>
        <taxon>Viridiplantae</taxon>
        <taxon>Streptophyta</taxon>
        <taxon>Embryophyta</taxon>
        <taxon>Tracheophyta</taxon>
        <taxon>Spermatophyta</taxon>
        <taxon>Magnoliopsida</taxon>
        <taxon>Trochodendrales</taxon>
        <taxon>Trochodendraceae</taxon>
        <taxon>Tetracentron</taxon>
    </lineage>
</organism>
<dbReference type="PROSITE" id="PS50015">
    <property type="entry name" value="SAP_B"/>
    <property type="match status" value="2"/>
</dbReference>
<keyword evidence="5" id="KW-0472">Membrane</keyword>
<keyword evidence="1" id="KW-0645">Protease</keyword>
<evidence type="ECO:0000256" key="3">
    <source>
        <dbReference type="ARBA" id="ARBA00023157"/>
    </source>
</evidence>
<dbReference type="GO" id="GO:0006629">
    <property type="term" value="P:lipid metabolic process"/>
    <property type="evidence" value="ECO:0007669"/>
    <property type="project" value="InterPro"/>
</dbReference>
<dbReference type="Proteomes" id="UP000655225">
    <property type="component" value="Unassembled WGS sequence"/>
</dbReference>
<dbReference type="OrthoDB" id="69496at2759"/>
<keyword evidence="5" id="KW-1133">Transmembrane helix</keyword>
<dbReference type="Pfam" id="PF03489">
    <property type="entry name" value="SapB_2"/>
    <property type="match status" value="2"/>
</dbReference>
<dbReference type="InterPro" id="IPR008139">
    <property type="entry name" value="SaposinB_dom"/>
</dbReference>
<evidence type="ECO:0000256" key="4">
    <source>
        <dbReference type="ARBA" id="ARBA00023180"/>
    </source>
</evidence>
<evidence type="ECO:0000313" key="7">
    <source>
        <dbReference type="EMBL" id="KAF8397014.1"/>
    </source>
</evidence>
<feature type="transmembrane region" description="Helical" evidence="5">
    <location>
        <begin position="12"/>
        <end position="32"/>
    </location>
</feature>
<dbReference type="InterPro" id="IPR011001">
    <property type="entry name" value="Saposin-like"/>
</dbReference>
<dbReference type="InterPro" id="IPR007856">
    <property type="entry name" value="SapB_1"/>
</dbReference>
<keyword evidence="3" id="KW-1015">Disulfide bond</keyword>
<dbReference type="AlphaFoldDB" id="A0A834YWB6"/>
<dbReference type="PANTHER" id="PTHR11480">
    <property type="entry name" value="SAPOSIN-RELATED"/>
    <property type="match status" value="1"/>
</dbReference>
<keyword evidence="8" id="KW-1185">Reference proteome</keyword>
<dbReference type="GO" id="GO:0004190">
    <property type="term" value="F:aspartic-type endopeptidase activity"/>
    <property type="evidence" value="ECO:0007669"/>
    <property type="project" value="UniProtKB-KW"/>
</dbReference>
<gene>
    <name evidence="7" type="ORF">HHK36_018652</name>
</gene>
<dbReference type="SUPFAM" id="SSF47862">
    <property type="entry name" value="Saposin"/>
    <property type="match status" value="3"/>
</dbReference>
<evidence type="ECO:0000256" key="2">
    <source>
        <dbReference type="ARBA" id="ARBA00023145"/>
    </source>
</evidence>
<proteinExistence type="predicted"/>
<sequence>MCLSLSLFSQNPIFSGIMGVRVGILFLLVLGARWTCADARRLVISDLLDTDLVISEVSGVPLSLECALLYMFKEVNLHLIFLNRSRFARVEQRVKLMIIRFAGLVIQINYQVPKKEIQTSEAVVGNKNICTYCKEFTAQALYYLGENMTQTAIIAILEMTCSQLHPIERQCIKLVDYYAALFFSEIGMIQPEDFCTKVDLCSQVEIDSLPHYQDSCGFCHHAVAEVLVKLKDPDMQQSSQLEIIELLLKGCNAVENYVKQCKKLVFEYVPLIMSNAEQFLETTSLCTTAHACIMDVRAGILFFLVLGARWACADVKRLVISDLLGTDLVISKVSGVPLILECALLYLFGEVNLHIIFLNRSEFARVEKRVKLMIIRFTILDIQINYQVPKKEIQTSEAVVGNKNIFTYCKEFTAQALYYLGANMTQTAIITILEITCSQLHPFKRQYPDSCGFCHRAIAEVLVKLKDPDMQLEIIELLLKGCNAVENYAKQLVFEYVPLIMSNAEQLLLPCKKLVFEYVPLIMSNAEQLLLPCKKLMFEYVPMIISNAEQLLLQCKKLMFEYVPLIMSNAEQLLLQCKKLVFEYVPLIMSNAEQFLLQFKKLVFEYVPLIMSNAEQFLLQFKKLVFEYVPLIMSNAEQFLLQCKKLVLEYVPLIKSNADCSCSVRSFDHVQAEQLLLQCKKLVFEYVPLIMSNAVQLLLQCKKLVFEYVPLIMSNAEQLLPQCKKLVFKYVPLIMSNLEIIELLLMGFNAVENYSKQCKKLVFEYVPLIMSNVEQLLETTSLCTTFHACEASNAAGSEQASSPVKISTLSES</sequence>
<reference evidence="7 8" key="1">
    <citation type="submission" date="2020-04" db="EMBL/GenBank/DDBJ databases">
        <title>Plant Genome Project.</title>
        <authorList>
            <person name="Zhang R.-G."/>
        </authorList>
    </citation>
    <scope>NUCLEOTIDE SEQUENCE [LARGE SCALE GENOMIC DNA]</scope>
    <source>
        <strain evidence="7">YNK0</strain>
        <tissue evidence="7">Leaf</tissue>
    </source>
</reference>
<keyword evidence="5" id="KW-0812">Transmembrane</keyword>
<keyword evidence="1" id="KW-0064">Aspartyl protease</keyword>
<dbReference type="Pfam" id="PF05184">
    <property type="entry name" value="SapB_1"/>
    <property type="match status" value="1"/>
</dbReference>
<keyword evidence="2" id="KW-0865">Zymogen</keyword>
<dbReference type="InterPro" id="IPR008138">
    <property type="entry name" value="SapB_2"/>
</dbReference>
<keyword evidence="4" id="KW-0325">Glycoprotein</keyword>
<accession>A0A834YWB6</accession>
<keyword evidence="1" id="KW-0378">Hydrolase</keyword>
<dbReference type="Gene3D" id="1.10.225.10">
    <property type="entry name" value="Saposin-like"/>
    <property type="match status" value="4"/>
</dbReference>
<dbReference type="InterPro" id="IPR051428">
    <property type="entry name" value="Sphingo_Act-Surfact_Prot"/>
</dbReference>
<dbReference type="PANTHER" id="PTHR11480:SF3">
    <property type="entry name" value="BCDNA.GH08312"/>
    <property type="match status" value="1"/>
</dbReference>
<evidence type="ECO:0000313" key="8">
    <source>
        <dbReference type="Proteomes" id="UP000655225"/>
    </source>
</evidence>
<dbReference type="EMBL" id="JABCRI010000012">
    <property type="protein sequence ID" value="KAF8397014.1"/>
    <property type="molecule type" value="Genomic_DNA"/>
</dbReference>
<feature type="domain" description="Saposin B-type" evidence="6">
    <location>
        <begin position="212"/>
        <end position="296"/>
    </location>
</feature>
<protein>
    <recommendedName>
        <fullName evidence="6">Saposin B-type domain-containing protein</fullName>
    </recommendedName>
</protein>
<evidence type="ECO:0000256" key="5">
    <source>
        <dbReference type="SAM" id="Phobius"/>
    </source>
</evidence>
<evidence type="ECO:0000259" key="6">
    <source>
        <dbReference type="PROSITE" id="PS50015"/>
    </source>
</evidence>
<name>A0A834YWB6_TETSI</name>
<evidence type="ECO:0000256" key="1">
    <source>
        <dbReference type="ARBA" id="ARBA00022750"/>
    </source>
</evidence>
<feature type="domain" description="Saposin B-type" evidence="6">
    <location>
        <begin position="126"/>
        <end position="205"/>
    </location>
</feature>
<comment type="caution">
    <text evidence="7">The sequence shown here is derived from an EMBL/GenBank/DDBJ whole genome shotgun (WGS) entry which is preliminary data.</text>
</comment>